<evidence type="ECO:0000313" key="2">
    <source>
        <dbReference type="Proteomes" id="UP000054558"/>
    </source>
</evidence>
<dbReference type="InterPro" id="IPR002347">
    <property type="entry name" value="SDR_fam"/>
</dbReference>
<dbReference type="Pfam" id="PF00106">
    <property type="entry name" value="adh_short"/>
    <property type="match status" value="1"/>
</dbReference>
<organism evidence="1 2">
    <name type="scientific">Klebsormidium nitens</name>
    <name type="common">Green alga</name>
    <name type="synonym">Ulothrix nitens</name>
    <dbReference type="NCBI Taxonomy" id="105231"/>
    <lineage>
        <taxon>Eukaryota</taxon>
        <taxon>Viridiplantae</taxon>
        <taxon>Streptophyta</taxon>
        <taxon>Klebsormidiophyceae</taxon>
        <taxon>Klebsormidiales</taxon>
        <taxon>Klebsormidiaceae</taxon>
        <taxon>Klebsormidium</taxon>
    </lineage>
</organism>
<dbReference type="EMBL" id="DF237443">
    <property type="protein sequence ID" value="GAQ89175.1"/>
    <property type="molecule type" value="Genomic_DNA"/>
</dbReference>
<accession>A0A1Y1IDZ0</accession>
<dbReference type="PANTHER" id="PTHR44656">
    <property type="entry name" value="DEHYDROGENASE/REDUCTASE SDR FAMILY MEMBER 12"/>
    <property type="match status" value="1"/>
</dbReference>
<name>A0A1Y1IDZ0_KLENI</name>
<dbReference type="Gene3D" id="3.40.50.720">
    <property type="entry name" value="NAD(P)-binding Rossmann-like Domain"/>
    <property type="match status" value="1"/>
</dbReference>
<dbReference type="STRING" id="105231.A0A1Y1IDZ0"/>
<reference evidence="1 2" key="1">
    <citation type="journal article" date="2014" name="Nat. Commun.">
        <title>Klebsormidium flaccidum genome reveals primary factors for plant terrestrial adaptation.</title>
        <authorList>
            <person name="Hori K."/>
            <person name="Maruyama F."/>
            <person name="Fujisawa T."/>
            <person name="Togashi T."/>
            <person name="Yamamoto N."/>
            <person name="Seo M."/>
            <person name="Sato S."/>
            <person name="Yamada T."/>
            <person name="Mori H."/>
            <person name="Tajima N."/>
            <person name="Moriyama T."/>
            <person name="Ikeuchi M."/>
            <person name="Watanabe M."/>
            <person name="Wada H."/>
            <person name="Kobayashi K."/>
            <person name="Saito M."/>
            <person name="Masuda T."/>
            <person name="Sasaki-Sekimoto Y."/>
            <person name="Mashiguchi K."/>
            <person name="Awai K."/>
            <person name="Shimojima M."/>
            <person name="Masuda S."/>
            <person name="Iwai M."/>
            <person name="Nobusawa T."/>
            <person name="Narise T."/>
            <person name="Kondo S."/>
            <person name="Saito H."/>
            <person name="Sato R."/>
            <person name="Murakawa M."/>
            <person name="Ihara Y."/>
            <person name="Oshima-Yamada Y."/>
            <person name="Ohtaka K."/>
            <person name="Satoh M."/>
            <person name="Sonobe K."/>
            <person name="Ishii M."/>
            <person name="Ohtani R."/>
            <person name="Kanamori-Sato M."/>
            <person name="Honoki R."/>
            <person name="Miyazaki D."/>
            <person name="Mochizuki H."/>
            <person name="Umetsu J."/>
            <person name="Higashi K."/>
            <person name="Shibata D."/>
            <person name="Kamiya Y."/>
            <person name="Sato N."/>
            <person name="Nakamura Y."/>
            <person name="Tabata S."/>
            <person name="Ida S."/>
            <person name="Kurokawa K."/>
            <person name="Ohta H."/>
        </authorList>
    </citation>
    <scope>NUCLEOTIDE SEQUENCE [LARGE SCALE GENOMIC DNA]</scope>
    <source>
        <strain evidence="1 2">NIES-2285</strain>
    </source>
</reference>
<dbReference type="PRINTS" id="PR00081">
    <property type="entry name" value="GDHRDH"/>
</dbReference>
<dbReference type="InterPro" id="IPR052992">
    <property type="entry name" value="SDR_member_12"/>
</dbReference>
<proteinExistence type="predicted"/>
<keyword evidence="2" id="KW-1185">Reference proteome</keyword>
<evidence type="ECO:0000313" key="1">
    <source>
        <dbReference type="EMBL" id="GAQ89175.1"/>
    </source>
</evidence>
<dbReference type="PANTHER" id="PTHR44656:SF7">
    <property type="entry name" value="DEHYDROGENASE_REDUCTASE SDR FAMILY MEMBER 12"/>
    <property type="match status" value="1"/>
</dbReference>
<dbReference type="OMA" id="TYIMTTA"/>
<dbReference type="OrthoDB" id="417891at2759"/>
<dbReference type="AlphaFoldDB" id="A0A1Y1IDZ0"/>
<protein>
    <submittedName>
        <fullName evidence="1">NAD(P)-binding Rossmann-fold superfamily protein</fullName>
    </submittedName>
</protein>
<dbReference type="SUPFAM" id="SSF51735">
    <property type="entry name" value="NAD(P)-binding Rossmann-fold domains"/>
    <property type="match status" value="1"/>
</dbReference>
<dbReference type="Proteomes" id="UP000054558">
    <property type="component" value="Unassembled WGS sequence"/>
</dbReference>
<sequence>MALQAYRAALFLGSGALNFTRNAYLKHAQSFSEADLDVDLTGQYAIISGGSAGIGRALAEGLATRGASVCILCRSQAKGEAAVREIAASTGNQRLSCEACDVSSLAAVRAFAAAYVARGVPLHLLVHNAGVMLHERQVTPEGVEANFATNTLGPYALTELLLPLLVQSAPAKVVMVSTGGVLSEPLEVDDVEWARSGRFNGTRQYARNKRQQLALVEHWMEVARTPGVAFLSMHPGWVDTATLRHAMPAFYTRFRSRLRTAEQGADTILWLACVAKAMLVSGEFYFDRNIAAKHLTGAGTQYTPKQREKLFEKVTSIYERTLTGLTAKVAEAT</sequence>
<gene>
    <name evidence="1" type="ORF">KFL_004940050</name>
</gene>
<dbReference type="InterPro" id="IPR036291">
    <property type="entry name" value="NAD(P)-bd_dom_sf"/>
</dbReference>